<accession>A0A060ZMY6</accession>
<dbReference type="InterPro" id="IPR000281">
    <property type="entry name" value="HTH_RpiR"/>
</dbReference>
<dbReference type="SUPFAM" id="SSF53697">
    <property type="entry name" value="SIS domain"/>
    <property type="match status" value="1"/>
</dbReference>
<protein>
    <submittedName>
        <fullName evidence="3">Transcriptional regulator, RpiR family</fullName>
    </submittedName>
</protein>
<feature type="domain" description="HTH rpiR-type" evidence="1">
    <location>
        <begin position="10"/>
        <end position="86"/>
    </location>
</feature>
<dbReference type="SUPFAM" id="SSF46689">
    <property type="entry name" value="Homeodomain-like"/>
    <property type="match status" value="1"/>
</dbReference>
<dbReference type="InterPro" id="IPR001347">
    <property type="entry name" value="SIS_dom"/>
</dbReference>
<evidence type="ECO:0000259" key="2">
    <source>
        <dbReference type="PROSITE" id="PS51464"/>
    </source>
</evidence>
<dbReference type="PROSITE" id="PS51464">
    <property type="entry name" value="SIS"/>
    <property type="match status" value="1"/>
</dbReference>
<reference evidence="3" key="1">
    <citation type="submission" date="2014-05" db="EMBL/GenBank/DDBJ databases">
        <authorList>
            <person name="Horn Fabian"/>
        </authorList>
    </citation>
    <scope>NUCLEOTIDE SEQUENCE</scope>
</reference>
<dbReference type="GO" id="GO:1901135">
    <property type="term" value="P:carbohydrate derivative metabolic process"/>
    <property type="evidence" value="ECO:0007669"/>
    <property type="project" value="InterPro"/>
</dbReference>
<name>A0A060ZMY6_9ACTN</name>
<dbReference type="EMBL" id="LK022848">
    <property type="protein sequence ID" value="CDR04635.1"/>
    <property type="molecule type" value="Genomic_DNA"/>
</dbReference>
<evidence type="ECO:0000313" key="3">
    <source>
        <dbReference type="EMBL" id="CDR04635.1"/>
    </source>
</evidence>
<proteinExistence type="predicted"/>
<dbReference type="InterPro" id="IPR046348">
    <property type="entry name" value="SIS_dom_sf"/>
</dbReference>
<dbReference type="GeneID" id="32466996"/>
<dbReference type="Pfam" id="PF01418">
    <property type="entry name" value="HTH_6"/>
    <property type="match status" value="1"/>
</dbReference>
<dbReference type="Gene3D" id="3.40.50.10490">
    <property type="entry name" value="Glucose-6-phosphate isomerase like protein, domain 1"/>
    <property type="match status" value="1"/>
</dbReference>
<dbReference type="RefSeq" id="WP_044568221.1">
    <property type="nucleotide sequence ID" value="NZ_BAABDR010000025.1"/>
</dbReference>
<gene>
    <name evidence="3" type="ORF">SIRAN1752</name>
</gene>
<evidence type="ECO:0000259" key="1">
    <source>
        <dbReference type="PROSITE" id="PS51071"/>
    </source>
</evidence>
<dbReference type="GO" id="GO:0097367">
    <property type="term" value="F:carbohydrate derivative binding"/>
    <property type="evidence" value="ECO:0007669"/>
    <property type="project" value="InterPro"/>
</dbReference>
<dbReference type="PROSITE" id="PS51071">
    <property type="entry name" value="HTH_RPIR"/>
    <property type="match status" value="1"/>
</dbReference>
<dbReference type="AlphaFoldDB" id="A0A060ZMY6"/>
<dbReference type="InterPro" id="IPR009057">
    <property type="entry name" value="Homeodomain-like_sf"/>
</dbReference>
<dbReference type="GO" id="GO:0003700">
    <property type="term" value="F:DNA-binding transcription factor activity"/>
    <property type="evidence" value="ECO:0007669"/>
    <property type="project" value="InterPro"/>
</dbReference>
<dbReference type="PANTHER" id="PTHR30514">
    <property type="entry name" value="GLUCOKINASE"/>
    <property type="match status" value="1"/>
</dbReference>
<dbReference type="InterPro" id="IPR036388">
    <property type="entry name" value="WH-like_DNA-bd_sf"/>
</dbReference>
<dbReference type="InterPro" id="IPR047640">
    <property type="entry name" value="RpiR-like"/>
</dbReference>
<organism evidence="3">
    <name type="scientific">Streptomyces iranensis</name>
    <dbReference type="NCBI Taxonomy" id="576784"/>
    <lineage>
        <taxon>Bacteria</taxon>
        <taxon>Bacillati</taxon>
        <taxon>Actinomycetota</taxon>
        <taxon>Actinomycetes</taxon>
        <taxon>Kitasatosporales</taxon>
        <taxon>Streptomycetaceae</taxon>
        <taxon>Streptomyces</taxon>
        <taxon>Streptomyces violaceusniger group</taxon>
    </lineage>
</organism>
<dbReference type="Gene3D" id="1.10.10.10">
    <property type="entry name" value="Winged helix-like DNA-binding domain superfamily/Winged helix DNA-binding domain"/>
    <property type="match status" value="1"/>
</dbReference>
<feature type="domain" description="SIS" evidence="2">
    <location>
        <begin position="134"/>
        <end position="277"/>
    </location>
</feature>
<dbReference type="GO" id="GO:0003677">
    <property type="term" value="F:DNA binding"/>
    <property type="evidence" value="ECO:0007669"/>
    <property type="project" value="InterPro"/>
</dbReference>
<dbReference type="HOGENOM" id="CLU_055769_1_4_11"/>
<sequence length="300" mass="32257">MDDVNTSASETLGHRIRNRSATLSTGERAVADYLQRHPEQTAISSAAKLGEITGTSDATVIRTARKLGFDGLNDLKRSLVEHLTRRRNPAQVLDDRVQRLSPAEHGVLRPVIDAGLALLGEVPALVESDEWSRSVAAINEAEHVWAYGIGPGASVAEHLALSLRRVGKAADAWTATGFRLADDLLRLQPSHAVVAVAPLRVFREIGILLDHAHRVGASSILLTEATDEGRGTRADILLPLPDSTDGAANELIAPLTILHAIVLELVAARRSSAVDHYQQLNALRTEIAGTELDISQLPEL</sequence>